<comment type="pathway">
    <text evidence="1 5">Purine metabolism; purine nucleoside salvage.</text>
</comment>
<dbReference type="SUPFAM" id="SSF53167">
    <property type="entry name" value="Purine and uridine phosphorylases"/>
    <property type="match status" value="1"/>
</dbReference>
<evidence type="ECO:0000256" key="2">
    <source>
        <dbReference type="ARBA" id="ARBA00006751"/>
    </source>
</evidence>
<feature type="domain" description="Nucleoside phosphorylase" evidence="6">
    <location>
        <begin position="31"/>
        <end position="274"/>
    </location>
</feature>
<reference evidence="7 8" key="1">
    <citation type="submission" date="2020-10" db="EMBL/GenBank/DDBJ databases">
        <title>Connecting structure to function with the recovery of over 1000 high-quality activated sludge metagenome-assembled genomes encoding full-length rRNA genes using long-read sequencing.</title>
        <authorList>
            <person name="Singleton C.M."/>
            <person name="Petriglieri F."/>
            <person name="Kristensen J.M."/>
            <person name="Kirkegaard R.H."/>
            <person name="Michaelsen T.Y."/>
            <person name="Andersen M.H."/>
            <person name="Karst S.M."/>
            <person name="Dueholm M.S."/>
            <person name="Nielsen P.H."/>
            <person name="Albertsen M."/>
        </authorList>
    </citation>
    <scope>NUCLEOTIDE SEQUENCE [LARGE SCALE GENOMIC DNA]</scope>
    <source>
        <strain evidence="7">Ribe_18-Q3-R11-54_MAXAC.273</strain>
    </source>
</reference>
<dbReference type="PIRSF" id="PIRSF000477">
    <property type="entry name" value="PurNPase"/>
    <property type="match status" value="1"/>
</dbReference>
<dbReference type="NCBIfam" id="NF006054">
    <property type="entry name" value="PRK08202.1"/>
    <property type="match status" value="1"/>
</dbReference>
<dbReference type="InterPro" id="IPR000845">
    <property type="entry name" value="Nucleoside_phosphorylase_d"/>
</dbReference>
<organism evidence="7 8">
    <name type="scientific">Candidatus Opimibacter skivensis</name>
    <dbReference type="NCBI Taxonomy" id="2982028"/>
    <lineage>
        <taxon>Bacteria</taxon>
        <taxon>Pseudomonadati</taxon>
        <taxon>Bacteroidota</taxon>
        <taxon>Saprospiria</taxon>
        <taxon>Saprospirales</taxon>
        <taxon>Saprospiraceae</taxon>
        <taxon>Candidatus Opimibacter</taxon>
    </lineage>
</organism>
<dbReference type="PANTHER" id="PTHR11904:SF9">
    <property type="entry name" value="PURINE NUCLEOSIDE PHOSPHORYLASE-RELATED"/>
    <property type="match status" value="1"/>
</dbReference>
<dbReference type="Pfam" id="PF01048">
    <property type="entry name" value="PNP_UDP_1"/>
    <property type="match status" value="1"/>
</dbReference>
<comment type="similarity">
    <text evidence="2 5">Belongs to the PNP/MTAP phosphorylase family.</text>
</comment>
<dbReference type="GO" id="GO:0005737">
    <property type="term" value="C:cytoplasm"/>
    <property type="evidence" value="ECO:0007669"/>
    <property type="project" value="TreeGrafter"/>
</dbReference>
<gene>
    <name evidence="7" type="ORF">IPP15_10270</name>
</gene>
<dbReference type="InterPro" id="IPR035994">
    <property type="entry name" value="Nucleoside_phosphorylase_sf"/>
</dbReference>
<protein>
    <recommendedName>
        <fullName evidence="5">Purine nucleoside phosphorylase</fullName>
        <ecNumber evidence="5">2.4.2.1</ecNumber>
    </recommendedName>
    <alternativeName>
        <fullName evidence="5">Inosine-guanosine phosphorylase</fullName>
    </alternativeName>
</protein>
<evidence type="ECO:0000256" key="1">
    <source>
        <dbReference type="ARBA" id="ARBA00005058"/>
    </source>
</evidence>
<dbReference type="PANTHER" id="PTHR11904">
    <property type="entry name" value="METHYLTHIOADENOSINE/PURINE NUCLEOSIDE PHOSPHORYLASE"/>
    <property type="match status" value="1"/>
</dbReference>
<evidence type="ECO:0000256" key="5">
    <source>
        <dbReference type="PIRNR" id="PIRNR000477"/>
    </source>
</evidence>
<dbReference type="Gene3D" id="3.40.50.1580">
    <property type="entry name" value="Nucleoside phosphorylase domain"/>
    <property type="match status" value="1"/>
</dbReference>
<dbReference type="Proteomes" id="UP000808337">
    <property type="component" value="Unassembled WGS sequence"/>
</dbReference>
<dbReference type="AlphaFoldDB" id="A0A9D7SVQ7"/>
<accession>A0A9D7SVQ7</accession>
<evidence type="ECO:0000259" key="6">
    <source>
        <dbReference type="Pfam" id="PF01048"/>
    </source>
</evidence>
<sequence>MDLHREEFKKVQEASHWINSSMPFIPKASIILGTGMSSWLDELNIIEEFKIKDVPHMVPPTVETHQGRICFTMINEVPTIILAGRLHYYEGHPMSVVVRPVRILYSLGARHLLLTNASGGLNPEFESGDIVAIRDHINLVTEHPLRGPNDDRWGPRFPDMKYAYDPDWLAYAKEKGESLGINIKSGVYAGLPGPSLETPAEYQYLYRIGADLVGMSTVPEVITARHLGMKVLALSIVTNVCYPPERIKVTTVEDVIGMVEKKAIAVGNLIQEVVNYIK</sequence>
<proteinExistence type="inferred from homology"/>
<name>A0A9D7SVQ7_9BACT</name>
<keyword evidence="3 5" id="KW-0328">Glycosyltransferase</keyword>
<evidence type="ECO:0000313" key="7">
    <source>
        <dbReference type="EMBL" id="MBK9982792.1"/>
    </source>
</evidence>
<dbReference type="GO" id="GO:0009116">
    <property type="term" value="P:nucleoside metabolic process"/>
    <property type="evidence" value="ECO:0007669"/>
    <property type="project" value="InterPro"/>
</dbReference>
<dbReference type="CDD" id="cd09009">
    <property type="entry name" value="PNP-EcPNPII_like"/>
    <property type="match status" value="1"/>
</dbReference>
<dbReference type="EMBL" id="JADKGY010000007">
    <property type="protein sequence ID" value="MBK9982792.1"/>
    <property type="molecule type" value="Genomic_DNA"/>
</dbReference>
<evidence type="ECO:0000256" key="4">
    <source>
        <dbReference type="ARBA" id="ARBA00022679"/>
    </source>
</evidence>
<evidence type="ECO:0000256" key="3">
    <source>
        <dbReference type="ARBA" id="ARBA00022676"/>
    </source>
</evidence>
<keyword evidence="4 5" id="KW-0808">Transferase</keyword>
<dbReference type="GO" id="GO:0004731">
    <property type="term" value="F:purine-nucleoside phosphorylase activity"/>
    <property type="evidence" value="ECO:0007669"/>
    <property type="project" value="UniProtKB-EC"/>
</dbReference>
<dbReference type="EC" id="2.4.2.1" evidence="5"/>
<comment type="caution">
    <text evidence="7">The sequence shown here is derived from an EMBL/GenBank/DDBJ whole genome shotgun (WGS) entry which is preliminary data.</text>
</comment>
<comment type="function">
    <text evidence="5">The purine nucleoside phosphorylases catalyze the phosphorolytic breakdown of the N-glycosidic bond in the beta-(deoxy)ribonucleoside molecules, with the formation of the corresponding free purine bases and pentose-1-phosphate.</text>
</comment>
<dbReference type="InterPro" id="IPR011268">
    <property type="entry name" value="Purine_phosphorylase"/>
</dbReference>
<dbReference type="NCBIfam" id="TIGR01697">
    <property type="entry name" value="PNPH-PUNA-XAPA"/>
    <property type="match status" value="1"/>
</dbReference>
<evidence type="ECO:0000313" key="8">
    <source>
        <dbReference type="Proteomes" id="UP000808337"/>
    </source>
</evidence>